<dbReference type="InterPro" id="IPR012291">
    <property type="entry name" value="CBM2_carb-bd_dom_sf"/>
</dbReference>
<feature type="compositionally biased region" description="Basic and acidic residues" evidence="1">
    <location>
        <begin position="54"/>
        <end position="63"/>
    </location>
</feature>
<protein>
    <submittedName>
        <fullName evidence="2">Uncharacterized protein</fullName>
    </submittedName>
</protein>
<evidence type="ECO:0000256" key="1">
    <source>
        <dbReference type="SAM" id="MobiDB-lite"/>
    </source>
</evidence>
<feature type="region of interest" description="Disordered" evidence="1">
    <location>
        <begin position="327"/>
        <end position="472"/>
    </location>
</feature>
<feature type="compositionally biased region" description="Basic and acidic residues" evidence="1">
    <location>
        <begin position="463"/>
        <end position="472"/>
    </location>
</feature>
<name>A0A1H1ACX2_9ACTN</name>
<proteinExistence type="predicted"/>
<dbReference type="RefSeq" id="WP_093257347.1">
    <property type="nucleotide sequence ID" value="NZ_FNKK01000002.1"/>
</dbReference>
<organism evidence="2 3">
    <name type="scientific">Thermostaphylospora chromogena</name>
    <dbReference type="NCBI Taxonomy" id="35622"/>
    <lineage>
        <taxon>Bacteria</taxon>
        <taxon>Bacillati</taxon>
        <taxon>Actinomycetota</taxon>
        <taxon>Actinomycetes</taxon>
        <taxon>Streptosporangiales</taxon>
        <taxon>Thermomonosporaceae</taxon>
        <taxon>Thermostaphylospora</taxon>
    </lineage>
</organism>
<keyword evidence="3" id="KW-1185">Reference proteome</keyword>
<dbReference type="GO" id="GO:0030247">
    <property type="term" value="F:polysaccharide binding"/>
    <property type="evidence" value="ECO:0007669"/>
    <property type="project" value="InterPro"/>
</dbReference>
<feature type="compositionally biased region" description="Basic and acidic residues" evidence="1">
    <location>
        <begin position="384"/>
        <end position="398"/>
    </location>
</feature>
<dbReference type="EMBL" id="FNKK01000002">
    <property type="protein sequence ID" value="SDQ37543.1"/>
    <property type="molecule type" value="Genomic_DNA"/>
</dbReference>
<evidence type="ECO:0000313" key="2">
    <source>
        <dbReference type="EMBL" id="SDQ37543.1"/>
    </source>
</evidence>
<accession>A0A1H1ACX2</accession>
<feature type="compositionally biased region" description="Acidic residues" evidence="1">
    <location>
        <begin position="343"/>
        <end position="370"/>
    </location>
</feature>
<evidence type="ECO:0000313" key="3">
    <source>
        <dbReference type="Proteomes" id="UP000217103"/>
    </source>
</evidence>
<dbReference type="Proteomes" id="UP000217103">
    <property type="component" value="Unassembled WGS sequence"/>
</dbReference>
<gene>
    <name evidence="2" type="ORF">SAMN04489764_0436</name>
</gene>
<feature type="compositionally biased region" description="Polar residues" evidence="1">
    <location>
        <begin position="146"/>
        <end position="156"/>
    </location>
</feature>
<sequence length="576" mass="60095">MPDAGAPDFESVDRPRRLPEEDEAASWTAEWKAIDDEPLGEATGQWTPDWADGPGRDRPHAADPTRVTGLDPVGAGDAGVPSDPRMTAEDLADRSFGAPAFGSDPGPGDTAYGAASADRPGLSTPDRPAGATQGWPAPPADLPQGDLTSDWASTPPSEGHAPATAGWPEPVGGETTGVWAASRRTGEFGDDPAAYDDRPDAAAGGTAVWTADPAATGSSGESWPQADGEEPGGIRPRLTPPQDRLVYSAATGAPEEPVRGRRGGEDDGDGFPGSRWDDEEPPKKRLRVALLAAAAAVVVLGGTAAGVKLLGSASPDQVTASSCVEDAGCAEATPEPSAADTAIAEEPEPEEVPEEEPVEEPEPETTEDVGEPVRQVATQPPQRTAERSPTPRETERRTPKPTKSATPEPEPSSRTTAPPSPDVQESPTEEQQEVQVPAPRATGDPTDDDTLLTEPTNSPEEPISERDEPSDGAIRVDFDVVDTRTRLLVASYTAELSVRNDTAEDMEGMRLSIPVSGVVKDVDGGGVTWRQDSGRLVLDYDDRLPAGAEVTITFTARGKAKTPSSCDVSGASCKLT</sequence>
<feature type="region of interest" description="Disordered" evidence="1">
    <location>
        <begin position="1"/>
        <end position="281"/>
    </location>
</feature>
<reference evidence="2 3" key="1">
    <citation type="submission" date="2016-10" db="EMBL/GenBank/DDBJ databases">
        <authorList>
            <person name="de Groot N.N."/>
        </authorList>
    </citation>
    <scope>NUCLEOTIDE SEQUENCE [LARGE SCALE GENOMIC DNA]</scope>
    <source>
        <strain evidence="2 3">DSM 43794</strain>
    </source>
</reference>
<dbReference type="Gene3D" id="2.60.40.290">
    <property type="match status" value="1"/>
</dbReference>
<dbReference type="STRING" id="35622.SAMN04489764_0436"/>
<dbReference type="AlphaFoldDB" id="A0A1H1ACX2"/>
<dbReference type="GO" id="GO:0004553">
    <property type="term" value="F:hydrolase activity, hydrolyzing O-glycosyl compounds"/>
    <property type="evidence" value="ECO:0007669"/>
    <property type="project" value="InterPro"/>
</dbReference>
<feature type="compositionally biased region" description="Basic and acidic residues" evidence="1">
    <location>
        <begin position="256"/>
        <end position="265"/>
    </location>
</feature>
<dbReference type="OrthoDB" id="3544415at2"/>